<evidence type="ECO:0000256" key="6">
    <source>
        <dbReference type="SAM" id="MobiDB-lite"/>
    </source>
</evidence>
<evidence type="ECO:0000259" key="7">
    <source>
        <dbReference type="PROSITE" id="PS51837"/>
    </source>
</evidence>
<evidence type="ECO:0000256" key="5">
    <source>
        <dbReference type="ARBA" id="ARBA00023136"/>
    </source>
</evidence>
<sequence>MHVTKTDDSMPAGAASDAPYPDAIPPPYSVQVPQDPTSPLRPQEIIPPQQPSGVYYQQNPRVIYVNETNAPVAYTIQRNTVFLPCRGPVRMYCPYEGQEVVTQVSRQVGLLALFSSAFLCFVCWPCFCLPCCCNSCLDQVHKCPSCKNVLAVIPA</sequence>
<comment type="similarity">
    <text evidence="2">Belongs to the CDIP1/LITAF family.</text>
</comment>
<dbReference type="PROSITE" id="PS51837">
    <property type="entry name" value="LITAF"/>
    <property type="match status" value="1"/>
</dbReference>
<dbReference type="GO" id="GO:0016020">
    <property type="term" value="C:membrane"/>
    <property type="evidence" value="ECO:0007669"/>
    <property type="project" value="UniProtKB-SubCell"/>
</dbReference>
<dbReference type="Pfam" id="PF10601">
    <property type="entry name" value="zf-LITAF-like"/>
    <property type="match status" value="1"/>
</dbReference>
<dbReference type="AlphaFoldDB" id="A0A507D1V3"/>
<keyword evidence="3" id="KW-0479">Metal-binding</keyword>
<evidence type="ECO:0000256" key="4">
    <source>
        <dbReference type="ARBA" id="ARBA00022833"/>
    </source>
</evidence>
<protein>
    <recommendedName>
        <fullName evidence="7">LITAF domain-containing protein</fullName>
    </recommendedName>
</protein>
<dbReference type="STRING" id="286115.A0A507D1V3"/>
<dbReference type="SMART" id="SM00714">
    <property type="entry name" value="LITAF"/>
    <property type="match status" value="1"/>
</dbReference>
<gene>
    <name evidence="8" type="ORF">SeMB42_g04002</name>
</gene>
<keyword evidence="5" id="KW-0472">Membrane</keyword>
<evidence type="ECO:0000256" key="3">
    <source>
        <dbReference type="ARBA" id="ARBA00022723"/>
    </source>
</evidence>
<accession>A0A507D1V3</accession>
<comment type="caution">
    <text evidence="8">The sequence shown here is derived from an EMBL/GenBank/DDBJ whole genome shotgun (WGS) entry which is preliminary data.</text>
</comment>
<evidence type="ECO:0000256" key="2">
    <source>
        <dbReference type="ARBA" id="ARBA00005975"/>
    </source>
</evidence>
<comment type="subcellular location">
    <subcellularLocation>
        <location evidence="1">Membrane</location>
        <topology evidence="1">Peripheral membrane protein</topology>
    </subcellularLocation>
</comment>
<dbReference type="InterPro" id="IPR006629">
    <property type="entry name" value="LITAF"/>
</dbReference>
<dbReference type="EMBL" id="QEAN01000153">
    <property type="protein sequence ID" value="TPX45436.1"/>
    <property type="molecule type" value="Genomic_DNA"/>
</dbReference>
<organism evidence="8 9">
    <name type="scientific">Synchytrium endobioticum</name>
    <dbReference type="NCBI Taxonomy" id="286115"/>
    <lineage>
        <taxon>Eukaryota</taxon>
        <taxon>Fungi</taxon>
        <taxon>Fungi incertae sedis</taxon>
        <taxon>Chytridiomycota</taxon>
        <taxon>Chytridiomycota incertae sedis</taxon>
        <taxon>Chytridiomycetes</taxon>
        <taxon>Synchytriales</taxon>
        <taxon>Synchytriaceae</taxon>
        <taxon>Synchytrium</taxon>
    </lineage>
</organism>
<keyword evidence="9" id="KW-1185">Reference proteome</keyword>
<feature type="domain" description="LITAF" evidence="7">
    <location>
        <begin position="70"/>
        <end position="155"/>
    </location>
</feature>
<evidence type="ECO:0000256" key="1">
    <source>
        <dbReference type="ARBA" id="ARBA00004170"/>
    </source>
</evidence>
<reference evidence="8 9" key="1">
    <citation type="journal article" date="2019" name="Sci. Rep.">
        <title>Comparative genomics of chytrid fungi reveal insights into the obligate biotrophic and pathogenic lifestyle of Synchytrium endobioticum.</title>
        <authorList>
            <person name="van de Vossenberg B.T.L.H."/>
            <person name="Warris S."/>
            <person name="Nguyen H.D.T."/>
            <person name="van Gent-Pelzer M.P.E."/>
            <person name="Joly D.L."/>
            <person name="van de Geest H.C."/>
            <person name="Bonants P.J.M."/>
            <person name="Smith D.S."/>
            <person name="Levesque C.A."/>
            <person name="van der Lee T.A.J."/>
        </authorList>
    </citation>
    <scope>NUCLEOTIDE SEQUENCE [LARGE SCALE GENOMIC DNA]</scope>
    <source>
        <strain evidence="8 9">MB42</strain>
    </source>
</reference>
<evidence type="ECO:0000313" key="9">
    <source>
        <dbReference type="Proteomes" id="UP000317494"/>
    </source>
</evidence>
<evidence type="ECO:0000313" key="8">
    <source>
        <dbReference type="EMBL" id="TPX45436.1"/>
    </source>
</evidence>
<dbReference type="VEuPathDB" id="FungiDB:SeMB42_g04002"/>
<dbReference type="InterPro" id="IPR037519">
    <property type="entry name" value="LITAF_fam"/>
</dbReference>
<dbReference type="GO" id="GO:0008270">
    <property type="term" value="F:zinc ion binding"/>
    <property type="evidence" value="ECO:0007669"/>
    <property type="project" value="TreeGrafter"/>
</dbReference>
<dbReference type="Proteomes" id="UP000317494">
    <property type="component" value="Unassembled WGS sequence"/>
</dbReference>
<proteinExistence type="inferred from homology"/>
<dbReference type="PANTHER" id="PTHR23292:SF6">
    <property type="entry name" value="FI16602P1-RELATED"/>
    <property type="match status" value="1"/>
</dbReference>
<keyword evidence="4" id="KW-0862">Zinc</keyword>
<dbReference type="PANTHER" id="PTHR23292">
    <property type="entry name" value="LIPOPOLYSACCHARIDE-INDUCED TUMOR NECROSIS FACTOR-ALPHA FACTOR"/>
    <property type="match status" value="1"/>
</dbReference>
<name>A0A507D1V3_9FUNG</name>
<feature type="region of interest" description="Disordered" evidence="6">
    <location>
        <begin position="1"/>
        <end position="44"/>
    </location>
</feature>